<name>A0A2R6XD52_MARPO</name>
<dbReference type="AlphaFoldDB" id="A0A2R6XD52"/>
<dbReference type="EMBL" id="KZ772694">
    <property type="protein sequence ID" value="PTQ44032.1"/>
    <property type="molecule type" value="Genomic_DNA"/>
</dbReference>
<sequence>MLTSRIQMRPCESGSASGTLYTRILAVCCSITYFTGTNQSTARSVRPCSLGERVLVIKYAGHEQCSQILFRSTLYTTVLVLQYRFAHTVSIQLVSASHGD</sequence>
<organism evidence="1 2">
    <name type="scientific">Marchantia polymorpha</name>
    <name type="common">Common liverwort</name>
    <name type="synonym">Marchantia aquatica</name>
    <dbReference type="NCBI Taxonomy" id="3197"/>
    <lineage>
        <taxon>Eukaryota</taxon>
        <taxon>Viridiplantae</taxon>
        <taxon>Streptophyta</taxon>
        <taxon>Embryophyta</taxon>
        <taxon>Marchantiophyta</taxon>
        <taxon>Marchantiopsida</taxon>
        <taxon>Marchantiidae</taxon>
        <taxon>Marchantiales</taxon>
        <taxon>Marchantiaceae</taxon>
        <taxon>Marchantia</taxon>
    </lineage>
</organism>
<protein>
    <submittedName>
        <fullName evidence="1">Uncharacterized protein</fullName>
    </submittedName>
</protein>
<dbReference type="Proteomes" id="UP000244005">
    <property type="component" value="Unassembled WGS sequence"/>
</dbReference>
<evidence type="ECO:0000313" key="2">
    <source>
        <dbReference type="Proteomes" id="UP000244005"/>
    </source>
</evidence>
<accession>A0A2R6XD52</accession>
<evidence type="ECO:0000313" key="1">
    <source>
        <dbReference type="EMBL" id="PTQ44032.1"/>
    </source>
</evidence>
<keyword evidence="2" id="KW-1185">Reference proteome</keyword>
<dbReference type="Gramene" id="Mp3g04020.1">
    <property type="protein sequence ID" value="Mp3g04020.1.cds1"/>
    <property type="gene ID" value="Mp3g04020"/>
</dbReference>
<proteinExistence type="predicted"/>
<reference evidence="2" key="1">
    <citation type="journal article" date="2017" name="Cell">
        <title>Insights into land plant evolution garnered from the Marchantia polymorpha genome.</title>
        <authorList>
            <person name="Bowman J.L."/>
            <person name="Kohchi T."/>
            <person name="Yamato K.T."/>
            <person name="Jenkins J."/>
            <person name="Shu S."/>
            <person name="Ishizaki K."/>
            <person name="Yamaoka S."/>
            <person name="Nishihama R."/>
            <person name="Nakamura Y."/>
            <person name="Berger F."/>
            <person name="Adam C."/>
            <person name="Aki S.S."/>
            <person name="Althoff F."/>
            <person name="Araki T."/>
            <person name="Arteaga-Vazquez M.A."/>
            <person name="Balasubrmanian S."/>
            <person name="Barry K."/>
            <person name="Bauer D."/>
            <person name="Boehm C.R."/>
            <person name="Briginshaw L."/>
            <person name="Caballero-Perez J."/>
            <person name="Catarino B."/>
            <person name="Chen F."/>
            <person name="Chiyoda S."/>
            <person name="Chovatia M."/>
            <person name="Davies K.M."/>
            <person name="Delmans M."/>
            <person name="Demura T."/>
            <person name="Dierschke T."/>
            <person name="Dolan L."/>
            <person name="Dorantes-Acosta A.E."/>
            <person name="Eklund D.M."/>
            <person name="Florent S.N."/>
            <person name="Flores-Sandoval E."/>
            <person name="Fujiyama A."/>
            <person name="Fukuzawa H."/>
            <person name="Galik B."/>
            <person name="Grimanelli D."/>
            <person name="Grimwood J."/>
            <person name="Grossniklaus U."/>
            <person name="Hamada T."/>
            <person name="Haseloff J."/>
            <person name="Hetherington A.J."/>
            <person name="Higo A."/>
            <person name="Hirakawa Y."/>
            <person name="Hundley H.N."/>
            <person name="Ikeda Y."/>
            <person name="Inoue K."/>
            <person name="Inoue S.I."/>
            <person name="Ishida S."/>
            <person name="Jia Q."/>
            <person name="Kakita M."/>
            <person name="Kanazawa T."/>
            <person name="Kawai Y."/>
            <person name="Kawashima T."/>
            <person name="Kennedy M."/>
            <person name="Kinose K."/>
            <person name="Kinoshita T."/>
            <person name="Kohara Y."/>
            <person name="Koide E."/>
            <person name="Komatsu K."/>
            <person name="Kopischke S."/>
            <person name="Kubo M."/>
            <person name="Kyozuka J."/>
            <person name="Lagercrantz U."/>
            <person name="Lin S.S."/>
            <person name="Lindquist E."/>
            <person name="Lipzen A.M."/>
            <person name="Lu C.W."/>
            <person name="De Luna E."/>
            <person name="Martienssen R.A."/>
            <person name="Minamino N."/>
            <person name="Mizutani M."/>
            <person name="Mizutani M."/>
            <person name="Mochizuki N."/>
            <person name="Monte I."/>
            <person name="Mosher R."/>
            <person name="Nagasaki H."/>
            <person name="Nakagami H."/>
            <person name="Naramoto S."/>
            <person name="Nishitani K."/>
            <person name="Ohtani M."/>
            <person name="Okamoto T."/>
            <person name="Okumura M."/>
            <person name="Phillips J."/>
            <person name="Pollak B."/>
            <person name="Reinders A."/>
            <person name="Rovekamp M."/>
            <person name="Sano R."/>
            <person name="Sawa S."/>
            <person name="Schmid M.W."/>
            <person name="Shirakawa M."/>
            <person name="Solano R."/>
            <person name="Spunde A."/>
            <person name="Suetsugu N."/>
            <person name="Sugano S."/>
            <person name="Sugiyama A."/>
            <person name="Sun R."/>
            <person name="Suzuki Y."/>
            <person name="Takenaka M."/>
            <person name="Takezawa D."/>
            <person name="Tomogane H."/>
            <person name="Tsuzuki M."/>
            <person name="Ueda T."/>
            <person name="Umeda M."/>
            <person name="Ward J.M."/>
            <person name="Watanabe Y."/>
            <person name="Yazaki K."/>
            <person name="Yokoyama R."/>
            <person name="Yoshitake Y."/>
            <person name="Yotsui I."/>
            <person name="Zachgo S."/>
            <person name="Schmutz J."/>
        </authorList>
    </citation>
    <scope>NUCLEOTIDE SEQUENCE [LARGE SCALE GENOMIC DNA]</scope>
    <source>
        <strain evidence="2">Tak-1</strain>
    </source>
</reference>
<gene>
    <name evidence="1" type="ORF">MARPO_0022s0129</name>
</gene>